<dbReference type="EMBL" id="JACMYG010000008">
    <property type="protein sequence ID" value="MBC2690216.1"/>
    <property type="molecule type" value="Genomic_DNA"/>
</dbReference>
<accession>A0A7X1GD59</accession>
<protein>
    <submittedName>
        <fullName evidence="1">Uncharacterized protein</fullName>
    </submittedName>
</protein>
<sequence>MVPRFVVVPAIPAQTQSLRGGKRSYCKASASGFNLYDNQDKLRLQQAYPSRLEAEAACQQLNAERVCPLTLVPLNGDKGCPPNA</sequence>
<proteinExistence type="predicted"/>
<reference evidence="1 2" key="1">
    <citation type="submission" date="2020-08" db="EMBL/GenBank/DDBJ databases">
        <title>Pseudomonas sp. nov.</title>
        <authorList>
            <person name="Gieschler S."/>
            <person name="Fiedler G."/>
            <person name="Brinks E."/>
            <person name="Boehnlein C."/>
            <person name="Franz C.M.A.P."/>
            <person name="Kabisch J."/>
        </authorList>
    </citation>
    <scope>NUCLEOTIDE SEQUENCE [LARGE SCALE GENOMIC DNA]</scope>
    <source>
        <strain evidence="1 2">MBT-1</strain>
    </source>
</reference>
<name>A0A7X1GD59_9PSED</name>
<dbReference type="RefSeq" id="WP_182344161.1">
    <property type="nucleotide sequence ID" value="NZ_JACMYG010000008.1"/>
</dbReference>
<comment type="caution">
    <text evidence="1">The sequence shown here is derived from an EMBL/GenBank/DDBJ whole genome shotgun (WGS) entry which is preliminary data.</text>
</comment>
<organism evidence="1 2">
    <name type="scientific">Pseudomonas kielensis</name>
    <dbReference type="NCBI Taxonomy" id="2762577"/>
    <lineage>
        <taxon>Bacteria</taxon>
        <taxon>Pseudomonadati</taxon>
        <taxon>Pseudomonadota</taxon>
        <taxon>Gammaproteobacteria</taxon>
        <taxon>Pseudomonadales</taxon>
        <taxon>Pseudomonadaceae</taxon>
        <taxon>Pseudomonas</taxon>
    </lineage>
</organism>
<keyword evidence="2" id="KW-1185">Reference proteome</keyword>
<dbReference type="Proteomes" id="UP000526003">
    <property type="component" value="Unassembled WGS sequence"/>
</dbReference>
<evidence type="ECO:0000313" key="1">
    <source>
        <dbReference type="EMBL" id="MBC2690216.1"/>
    </source>
</evidence>
<dbReference type="AlphaFoldDB" id="A0A7X1GD59"/>
<evidence type="ECO:0000313" key="2">
    <source>
        <dbReference type="Proteomes" id="UP000526003"/>
    </source>
</evidence>
<gene>
    <name evidence="1" type="ORF">H7995_10435</name>
</gene>